<dbReference type="GO" id="GO:0005886">
    <property type="term" value="C:plasma membrane"/>
    <property type="evidence" value="ECO:0007669"/>
    <property type="project" value="TreeGrafter"/>
</dbReference>
<protein>
    <submittedName>
        <fullName evidence="8">FtsW/RodA/SpoVE family cell cycle protein</fullName>
    </submittedName>
</protein>
<sequence>MSARSAVASATSRTAERVTARPRGVELGLLIASGVVLAVALVALQLSLGNDLTWDVAIIVGGYILVFGLAHLVLCLKAPNADQIMLPVAAMLNAIGLVMIYRLDLAMDMSLSNSQMMWTVIAVACFGAVMWFMKSHTTLQNYAYLLGLGALVLSALPIVWPTSMNADAKVWITLGPISIQPGEFAKIMLLIFFAALLVNKRTLFSVAGKRFLGLQFPRLRDLGPILLVWGLAILIMAAQNDFGPALLLFATILGMLYMATGRSSWLVIGLGLAVVGVYIVFQISSKIQDRFTNFLDPIGNYDGTGYQLSQALFGMSFGGLTGTGLGEGYPQNVPVAWSDFILSSIGEELGFVGLAAVLILFAILISRGFLTALRATDSFGKLVAAGLSLTLAVQIFVVTGGISRLLPMTGLTTPFMSHGGSSLLANYILLAILLKISHDMNTPKTGGGDTAPGNAGAPGTGDAPSTSLSNPVSTGNSTGTGTEKEAHR</sequence>
<dbReference type="Proteomes" id="UP000823858">
    <property type="component" value="Unassembled WGS sequence"/>
</dbReference>
<feature type="transmembrane region" description="Helical" evidence="7">
    <location>
        <begin position="219"/>
        <end position="236"/>
    </location>
</feature>
<feature type="transmembrane region" description="Helical" evidence="7">
    <location>
        <begin position="242"/>
        <end position="258"/>
    </location>
</feature>
<name>A0A9D2TQ12_9CORY</name>
<accession>A0A9D2TQ12</accession>
<evidence type="ECO:0000256" key="1">
    <source>
        <dbReference type="ARBA" id="ARBA00004141"/>
    </source>
</evidence>
<dbReference type="InterPro" id="IPR001182">
    <property type="entry name" value="FtsW/RodA"/>
</dbReference>
<gene>
    <name evidence="8" type="ORF">H9751_04950</name>
</gene>
<dbReference type="GO" id="GO:0008360">
    <property type="term" value="P:regulation of cell shape"/>
    <property type="evidence" value="ECO:0007669"/>
    <property type="project" value="UniProtKB-KW"/>
</dbReference>
<dbReference type="PANTHER" id="PTHR30474">
    <property type="entry name" value="CELL CYCLE PROTEIN"/>
    <property type="match status" value="1"/>
</dbReference>
<evidence type="ECO:0000256" key="2">
    <source>
        <dbReference type="ARBA" id="ARBA00022692"/>
    </source>
</evidence>
<feature type="transmembrane region" description="Helical" evidence="7">
    <location>
        <begin position="27"/>
        <end position="46"/>
    </location>
</feature>
<proteinExistence type="predicted"/>
<keyword evidence="2 7" id="KW-0812">Transmembrane</keyword>
<evidence type="ECO:0000256" key="7">
    <source>
        <dbReference type="SAM" id="Phobius"/>
    </source>
</evidence>
<evidence type="ECO:0000256" key="6">
    <source>
        <dbReference type="SAM" id="MobiDB-lite"/>
    </source>
</evidence>
<feature type="transmembrane region" description="Helical" evidence="7">
    <location>
        <begin position="180"/>
        <end position="198"/>
    </location>
</feature>
<comment type="subcellular location">
    <subcellularLocation>
        <location evidence="1">Membrane</location>
        <topology evidence="1">Multi-pass membrane protein</topology>
    </subcellularLocation>
</comment>
<feature type="transmembrane region" description="Helical" evidence="7">
    <location>
        <begin position="142"/>
        <end position="160"/>
    </location>
</feature>
<feature type="transmembrane region" description="Helical" evidence="7">
    <location>
        <begin position="115"/>
        <end position="133"/>
    </location>
</feature>
<feature type="transmembrane region" description="Helical" evidence="7">
    <location>
        <begin position="415"/>
        <end position="434"/>
    </location>
</feature>
<feature type="transmembrane region" description="Helical" evidence="7">
    <location>
        <begin position="349"/>
        <end position="370"/>
    </location>
</feature>
<dbReference type="GO" id="GO:0015648">
    <property type="term" value="F:lipid-linked peptidoglycan transporter activity"/>
    <property type="evidence" value="ECO:0007669"/>
    <property type="project" value="TreeGrafter"/>
</dbReference>
<feature type="compositionally biased region" description="Low complexity" evidence="6">
    <location>
        <begin position="451"/>
        <end position="464"/>
    </location>
</feature>
<evidence type="ECO:0000313" key="9">
    <source>
        <dbReference type="Proteomes" id="UP000823858"/>
    </source>
</evidence>
<evidence type="ECO:0000256" key="4">
    <source>
        <dbReference type="ARBA" id="ARBA00022989"/>
    </source>
</evidence>
<evidence type="ECO:0000313" key="8">
    <source>
        <dbReference type="EMBL" id="HJC84885.1"/>
    </source>
</evidence>
<dbReference type="GO" id="GO:0032153">
    <property type="term" value="C:cell division site"/>
    <property type="evidence" value="ECO:0007669"/>
    <property type="project" value="TreeGrafter"/>
</dbReference>
<feature type="transmembrane region" description="Helical" evidence="7">
    <location>
        <begin position="382"/>
        <end position="403"/>
    </location>
</feature>
<feature type="region of interest" description="Disordered" evidence="6">
    <location>
        <begin position="443"/>
        <end position="488"/>
    </location>
</feature>
<keyword evidence="5 7" id="KW-0472">Membrane</keyword>
<evidence type="ECO:0000256" key="5">
    <source>
        <dbReference type="ARBA" id="ARBA00023136"/>
    </source>
</evidence>
<feature type="transmembrane region" description="Helical" evidence="7">
    <location>
        <begin position="52"/>
        <end position="72"/>
    </location>
</feature>
<dbReference type="EMBL" id="DWVP01000011">
    <property type="protein sequence ID" value="HJC84885.1"/>
    <property type="molecule type" value="Genomic_DNA"/>
</dbReference>
<feature type="transmembrane region" description="Helical" evidence="7">
    <location>
        <begin position="265"/>
        <end position="284"/>
    </location>
</feature>
<dbReference type="PANTHER" id="PTHR30474:SF3">
    <property type="entry name" value="PEPTIDOGLYCAN GLYCOSYLTRANSFERASE RODA"/>
    <property type="match status" value="1"/>
</dbReference>
<feature type="transmembrane region" description="Helical" evidence="7">
    <location>
        <begin position="84"/>
        <end position="103"/>
    </location>
</feature>
<organism evidence="8 9">
    <name type="scientific">Candidatus Corynebacterium faecigallinarum</name>
    <dbReference type="NCBI Taxonomy" id="2838528"/>
    <lineage>
        <taxon>Bacteria</taxon>
        <taxon>Bacillati</taxon>
        <taxon>Actinomycetota</taxon>
        <taxon>Actinomycetes</taxon>
        <taxon>Mycobacteriales</taxon>
        <taxon>Corynebacteriaceae</taxon>
        <taxon>Corynebacterium</taxon>
    </lineage>
</organism>
<evidence type="ECO:0000256" key="3">
    <source>
        <dbReference type="ARBA" id="ARBA00022960"/>
    </source>
</evidence>
<feature type="compositionally biased region" description="Polar residues" evidence="6">
    <location>
        <begin position="465"/>
        <end position="481"/>
    </location>
</feature>
<dbReference type="Pfam" id="PF01098">
    <property type="entry name" value="FTSW_RODA_SPOVE"/>
    <property type="match status" value="1"/>
</dbReference>
<reference evidence="8" key="2">
    <citation type="submission" date="2021-04" db="EMBL/GenBank/DDBJ databases">
        <authorList>
            <person name="Gilroy R."/>
        </authorList>
    </citation>
    <scope>NUCLEOTIDE SEQUENCE</scope>
    <source>
        <strain evidence="8">ChiHjej13B12-4958</strain>
    </source>
</reference>
<dbReference type="AlphaFoldDB" id="A0A9D2TQ12"/>
<keyword evidence="3" id="KW-0133">Cell shape</keyword>
<comment type="caution">
    <text evidence="8">The sequence shown here is derived from an EMBL/GenBank/DDBJ whole genome shotgun (WGS) entry which is preliminary data.</text>
</comment>
<dbReference type="GO" id="GO:0051301">
    <property type="term" value="P:cell division"/>
    <property type="evidence" value="ECO:0007669"/>
    <property type="project" value="InterPro"/>
</dbReference>
<keyword evidence="4 7" id="KW-1133">Transmembrane helix</keyword>
<reference evidence="8" key="1">
    <citation type="journal article" date="2021" name="PeerJ">
        <title>Extensive microbial diversity within the chicken gut microbiome revealed by metagenomics and culture.</title>
        <authorList>
            <person name="Gilroy R."/>
            <person name="Ravi A."/>
            <person name="Getino M."/>
            <person name="Pursley I."/>
            <person name="Horton D.L."/>
            <person name="Alikhan N.F."/>
            <person name="Baker D."/>
            <person name="Gharbi K."/>
            <person name="Hall N."/>
            <person name="Watson M."/>
            <person name="Adriaenssens E.M."/>
            <person name="Foster-Nyarko E."/>
            <person name="Jarju S."/>
            <person name="Secka A."/>
            <person name="Antonio M."/>
            <person name="Oren A."/>
            <person name="Chaudhuri R.R."/>
            <person name="La Ragione R."/>
            <person name="Hildebrand F."/>
            <person name="Pallen M.J."/>
        </authorList>
    </citation>
    <scope>NUCLEOTIDE SEQUENCE</scope>
    <source>
        <strain evidence="8">ChiHjej13B12-4958</strain>
    </source>
</reference>